<dbReference type="Proteomes" id="UP000777935">
    <property type="component" value="Unassembled WGS sequence"/>
</dbReference>
<dbReference type="Gene3D" id="3.40.50.12370">
    <property type="match status" value="1"/>
</dbReference>
<proteinExistence type="inferred from homology"/>
<organism evidence="3 4">
    <name type="scientific">Parasulfitobacter algicola</name>
    <dbReference type="NCBI Taxonomy" id="2614809"/>
    <lineage>
        <taxon>Bacteria</taxon>
        <taxon>Pseudomonadati</taxon>
        <taxon>Pseudomonadota</taxon>
        <taxon>Alphaproteobacteria</taxon>
        <taxon>Rhodobacterales</taxon>
        <taxon>Roseobacteraceae</taxon>
        <taxon>Parasulfitobacter</taxon>
    </lineage>
</organism>
<dbReference type="PRINTS" id="PR01438">
    <property type="entry name" value="UNVRSLSTRESS"/>
</dbReference>
<protein>
    <submittedName>
        <fullName evidence="3">Universal stress protein</fullName>
    </submittedName>
</protein>
<comment type="caution">
    <text evidence="3">The sequence shown here is derived from an EMBL/GenBank/DDBJ whole genome shotgun (WGS) entry which is preliminary data.</text>
</comment>
<dbReference type="RefSeq" id="WP_174137370.1">
    <property type="nucleotide sequence ID" value="NZ_JABUFE010000004.1"/>
</dbReference>
<evidence type="ECO:0000256" key="1">
    <source>
        <dbReference type="ARBA" id="ARBA00008791"/>
    </source>
</evidence>
<sequence length="279" mass="29963">MALKTILTVLTDTELSKDSLTRAAALAQAQDAHLDVLALGVDTTQVGYYYAGATAVVQQITLENADNAAKKIADFAEQQLAGTIVRYGIEVAASQLTGMSPLVAQRARFADIVVLPRPYGENCGIEMETLVEIALFEGQASVLIIPQGDTSDAFPKRVVVGWNESRESLAAIRRALPFLVQAEKVSVAVIDPPQHGPNRSDPGGMLSQYLARHGVSVEVCVISKTLPRVSDQLQRHALDIDADMLVMGAYGHSRFRQAILGGATRNTLEGSKIPVFMAH</sequence>
<dbReference type="InterPro" id="IPR006015">
    <property type="entry name" value="Universal_stress_UspA"/>
</dbReference>
<evidence type="ECO:0000259" key="2">
    <source>
        <dbReference type="Pfam" id="PF00582"/>
    </source>
</evidence>
<name>A0ABX2IV06_9RHOB</name>
<reference evidence="3 4" key="1">
    <citation type="submission" date="2020-06" db="EMBL/GenBank/DDBJ databases">
        <title>Sulfitobacter algicola sp. nov., isolated from green algae.</title>
        <authorList>
            <person name="Wang C."/>
        </authorList>
    </citation>
    <scope>NUCLEOTIDE SEQUENCE [LARGE SCALE GENOMIC DNA]</scope>
    <source>
        <strain evidence="3 4">1151</strain>
    </source>
</reference>
<gene>
    <name evidence="3" type="ORF">HRQ87_08715</name>
</gene>
<accession>A0ABX2IV06</accession>
<comment type="similarity">
    <text evidence="1">Belongs to the universal stress protein A family.</text>
</comment>
<keyword evidence="4" id="KW-1185">Reference proteome</keyword>
<dbReference type="InterPro" id="IPR006016">
    <property type="entry name" value="UspA"/>
</dbReference>
<dbReference type="SUPFAM" id="SSF52402">
    <property type="entry name" value="Adenine nucleotide alpha hydrolases-like"/>
    <property type="match status" value="2"/>
</dbReference>
<evidence type="ECO:0000313" key="4">
    <source>
        <dbReference type="Proteomes" id="UP000777935"/>
    </source>
</evidence>
<evidence type="ECO:0000313" key="3">
    <source>
        <dbReference type="EMBL" id="NSX54880.1"/>
    </source>
</evidence>
<dbReference type="CDD" id="cd00293">
    <property type="entry name" value="USP-like"/>
    <property type="match status" value="1"/>
</dbReference>
<dbReference type="PANTHER" id="PTHR46268">
    <property type="entry name" value="STRESS RESPONSE PROTEIN NHAX"/>
    <property type="match status" value="1"/>
</dbReference>
<feature type="domain" description="UspA" evidence="2">
    <location>
        <begin position="156"/>
        <end position="278"/>
    </location>
</feature>
<dbReference type="Pfam" id="PF00582">
    <property type="entry name" value="Usp"/>
    <property type="match status" value="1"/>
</dbReference>
<dbReference type="EMBL" id="JABUFE010000004">
    <property type="protein sequence ID" value="NSX54880.1"/>
    <property type="molecule type" value="Genomic_DNA"/>
</dbReference>
<dbReference type="PANTHER" id="PTHR46268:SF15">
    <property type="entry name" value="UNIVERSAL STRESS PROTEIN HP_0031"/>
    <property type="match status" value="1"/>
</dbReference>